<sequence length="454" mass="50154">MSSNEDRIARWRARREAEAAAREAHGDLPTSLALIASGAETLATAAPEDAGALLAALVTGLRALPSQTNADRRAIYDALARGMERGGEAAGSNPELAELRRRQLRVMVRLVESDLRDGIDVRAEGYRPAAIEEAMVPLTASYQRLLQRREALETQAARRQAVLADEAYSVALAPEDEADMALLRGALDRIDATRGPRRHDDERVGPRTMAALLRYELRLLAGESRIALAWTLLGPAVLLTLISLLYLVVGTHHILDMDVQTFAMLGATTWIMFRQIIFRTSTAFYAHRALLNLRPFTATTIGLGQALIYFLSYLGVFAVLITGGALTGFFTPPVHWLQPAGWIAAMAAAGAAMGVIFGSIAVIWPYFLRFAPIIERALQLFSSVFFVSEQLPDQYRPWLLWCPFAHALQKLRSSYFDSYVSLDANGEYFFVWLGVLVLVAAVMQRAVRHRSQPM</sequence>
<dbReference type="OrthoDB" id="8479094at2"/>
<dbReference type="RefSeq" id="WP_067906095.1">
    <property type="nucleotide sequence ID" value="NZ_KQ954244.1"/>
</dbReference>
<feature type="transmembrane region" description="Helical" evidence="1">
    <location>
        <begin position="428"/>
        <end position="447"/>
    </location>
</feature>
<evidence type="ECO:0000313" key="3">
    <source>
        <dbReference type="Proteomes" id="UP000058012"/>
    </source>
</evidence>
<evidence type="ECO:0000313" key="2">
    <source>
        <dbReference type="EMBL" id="KUR73578.1"/>
    </source>
</evidence>
<keyword evidence="1" id="KW-0812">Transmembrane</keyword>
<dbReference type="Proteomes" id="UP000058012">
    <property type="component" value="Unassembled WGS sequence"/>
</dbReference>
<feature type="transmembrane region" description="Helical" evidence="1">
    <location>
        <begin position="307"/>
        <end position="330"/>
    </location>
</feature>
<gene>
    <name evidence="2" type="ORF">AQZ52_00980</name>
</gene>
<evidence type="ECO:0000256" key="1">
    <source>
        <dbReference type="SAM" id="Phobius"/>
    </source>
</evidence>
<feature type="transmembrane region" description="Helical" evidence="1">
    <location>
        <begin position="227"/>
        <end position="249"/>
    </location>
</feature>
<dbReference type="EMBL" id="LLZS01000001">
    <property type="protein sequence ID" value="KUR73578.1"/>
    <property type="molecule type" value="Genomic_DNA"/>
</dbReference>
<keyword evidence="1" id="KW-0472">Membrane</keyword>
<feature type="transmembrane region" description="Helical" evidence="1">
    <location>
        <begin position="342"/>
        <end position="366"/>
    </location>
</feature>
<dbReference type="STRING" id="1117702.AQZ52_00980"/>
<dbReference type="AlphaFoldDB" id="A0A124JWQ3"/>
<protein>
    <recommendedName>
        <fullName evidence="4">Sugar ABC transporter permease</fullName>
    </recommendedName>
</protein>
<feature type="transmembrane region" description="Helical" evidence="1">
    <location>
        <begin position="261"/>
        <end position="286"/>
    </location>
</feature>
<accession>A0A124JWQ3</accession>
<proteinExistence type="predicted"/>
<organism evidence="2 3">
    <name type="scientific">Novosphingobium fuchskuhlense</name>
    <dbReference type="NCBI Taxonomy" id="1117702"/>
    <lineage>
        <taxon>Bacteria</taxon>
        <taxon>Pseudomonadati</taxon>
        <taxon>Pseudomonadota</taxon>
        <taxon>Alphaproteobacteria</taxon>
        <taxon>Sphingomonadales</taxon>
        <taxon>Sphingomonadaceae</taxon>
        <taxon>Novosphingobium</taxon>
    </lineage>
</organism>
<keyword evidence="1" id="KW-1133">Transmembrane helix</keyword>
<name>A0A124JWQ3_9SPHN</name>
<keyword evidence="3" id="KW-1185">Reference proteome</keyword>
<reference evidence="2 3" key="1">
    <citation type="submission" date="2015-10" db="EMBL/GenBank/DDBJ databases">
        <title>Draft genome sequence of Novosphingobium fuchskuhlense DSM 25065 isolated from a surface water sample of the southwest basin of Lake Grosse Fuchskuhle.</title>
        <authorList>
            <person name="Ruckert C."/>
            <person name="Winkler A."/>
            <person name="Glaeser J."/>
            <person name="Grossart H.-P."/>
            <person name="Kalinowski J."/>
            <person name="Glaeser S."/>
        </authorList>
    </citation>
    <scope>NUCLEOTIDE SEQUENCE [LARGE SCALE GENOMIC DNA]</scope>
    <source>
        <strain evidence="2 3">FNE08-7</strain>
    </source>
</reference>
<comment type="caution">
    <text evidence="2">The sequence shown here is derived from an EMBL/GenBank/DDBJ whole genome shotgun (WGS) entry which is preliminary data.</text>
</comment>
<evidence type="ECO:0008006" key="4">
    <source>
        <dbReference type="Google" id="ProtNLM"/>
    </source>
</evidence>